<dbReference type="PANTHER" id="PTHR43142">
    <property type="entry name" value="CARBOXYLIC ESTER HYDROLASE"/>
    <property type="match status" value="1"/>
</dbReference>
<evidence type="ECO:0000259" key="8">
    <source>
        <dbReference type="Pfam" id="PF00135"/>
    </source>
</evidence>
<feature type="domain" description="Carboxylesterase type B" evidence="8">
    <location>
        <begin position="30"/>
        <end position="546"/>
    </location>
</feature>
<dbReference type="SUPFAM" id="SSF53474">
    <property type="entry name" value="alpha/beta-Hydrolases"/>
    <property type="match status" value="1"/>
</dbReference>
<dbReference type="ESTHER" id="cname-a0a1u9x1u1">
    <property type="family name" value="Carb_B_Arthropoda"/>
</dbReference>
<dbReference type="PROSITE" id="PS00941">
    <property type="entry name" value="CARBOXYLESTERASE_B_2"/>
    <property type="match status" value="1"/>
</dbReference>
<feature type="signal peptide" evidence="7">
    <location>
        <begin position="1"/>
        <end position="27"/>
    </location>
</feature>
<dbReference type="Pfam" id="PF00135">
    <property type="entry name" value="COesterase"/>
    <property type="match status" value="1"/>
</dbReference>
<dbReference type="InterPro" id="IPR019819">
    <property type="entry name" value="Carboxylesterase_B_CS"/>
</dbReference>
<comment type="similarity">
    <text evidence="2">Belongs to the 'GDXG' lipolytic enzyme family.</text>
</comment>
<dbReference type="Gene3D" id="3.40.50.1820">
    <property type="entry name" value="alpha/beta hydrolase"/>
    <property type="match status" value="1"/>
</dbReference>
<dbReference type="GO" id="GO:0052689">
    <property type="term" value="F:carboxylic ester hydrolase activity"/>
    <property type="evidence" value="ECO:0007669"/>
    <property type="project" value="UniProtKB-KW"/>
</dbReference>
<dbReference type="InterPro" id="IPR019826">
    <property type="entry name" value="Carboxylesterase_B_AS"/>
</dbReference>
<evidence type="ECO:0000313" key="9">
    <source>
        <dbReference type="EMBL" id="AQY62724.1"/>
    </source>
</evidence>
<keyword evidence="4 7" id="KW-0378">Hydrolase</keyword>
<protein>
    <recommendedName>
        <fullName evidence="7">Carboxylic ester hydrolase</fullName>
        <ecNumber evidence="7">3.1.1.-</ecNumber>
    </recommendedName>
</protein>
<dbReference type="EMBL" id="KY021835">
    <property type="protein sequence ID" value="AQY62724.1"/>
    <property type="molecule type" value="mRNA"/>
</dbReference>
<keyword evidence="6" id="KW-0325">Glycoprotein</keyword>
<keyword evidence="5" id="KW-1015">Disulfide bond</keyword>
<evidence type="ECO:0000256" key="2">
    <source>
        <dbReference type="ARBA" id="ARBA00010515"/>
    </source>
</evidence>
<keyword evidence="3" id="KW-0719">Serine esterase</keyword>
<dbReference type="SMR" id="A0A1U9X1U1"/>
<keyword evidence="7" id="KW-0732">Signal</keyword>
<dbReference type="AlphaFoldDB" id="A0A1U9X1U1"/>
<dbReference type="PANTHER" id="PTHR43142:SF1">
    <property type="entry name" value="CARBOXYLIC ESTER HYDROLASE"/>
    <property type="match status" value="1"/>
</dbReference>
<accession>A0A1U9X1U1</accession>
<feature type="chain" id="PRO_5011820133" description="Carboxylic ester hydrolase" evidence="7">
    <location>
        <begin position="28"/>
        <end position="567"/>
    </location>
</feature>
<evidence type="ECO:0000256" key="6">
    <source>
        <dbReference type="ARBA" id="ARBA00023180"/>
    </source>
</evidence>
<dbReference type="InterPro" id="IPR002018">
    <property type="entry name" value="CarbesteraseB"/>
</dbReference>
<reference evidence="9" key="1">
    <citation type="submission" date="2016-10" db="EMBL/GenBank/DDBJ databases">
        <title>Identification of putative carboxylesterase genes from the rice leaffolder, Cnaphalocrocis medinalis.</title>
        <authorList>
            <person name="Liu S."/>
        </authorList>
    </citation>
    <scope>NUCLEOTIDE SEQUENCE</scope>
    <source>
        <strain evidence="9">HF</strain>
    </source>
</reference>
<proteinExistence type="evidence at transcript level"/>
<comment type="similarity">
    <text evidence="1 7">Belongs to the type-B carboxylesterase/lipase family.</text>
</comment>
<evidence type="ECO:0000256" key="5">
    <source>
        <dbReference type="ARBA" id="ARBA00023157"/>
    </source>
</evidence>
<dbReference type="PROSITE" id="PS01173">
    <property type="entry name" value="LIPASE_GDXG_HIS"/>
    <property type="match status" value="1"/>
</dbReference>
<dbReference type="InterPro" id="IPR029058">
    <property type="entry name" value="AB_hydrolase_fold"/>
</dbReference>
<dbReference type="EC" id="3.1.1.-" evidence="7"/>
<dbReference type="CDD" id="cd00312">
    <property type="entry name" value="Esterase_lipase"/>
    <property type="match status" value="1"/>
</dbReference>
<evidence type="ECO:0000256" key="4">
    <source>
        <dbReference type="ARBA" id="ARBA00022801"/>
    </source>
</evidence>
<dbReference type="InterPro" id="IPR002168">
    <property type="entry name" value="Lipase_GDXG_HIS_AS"/>
</dbReference>
<name>A0A1U9X1U1_CNAME</name>
<dbReference type="PROSITE" id="PS00122">
    <property type="entry name" value="CARBOXYLESTERASE_B_1"/>
    <property type="match status" value="1"/>
</dbReference>
<evidence type="ECO:0000256" key="1">
    <source>
        <dbReference type="ARBA" id="ARBA00005964"/>
    </source>
</evidence>
<evidence type="ECO:0000256" key="3">
    <source>
        <dbReference type="ARBA" id="ARBA00022487"/>
    </source>
</evidence>
<evidence type="ECO:0000256" key="7">
    <source>
        <dbReference type="RuleBase" id="RU361235"/>
    </source>
</evidence>
<sequence>MMRCNKLLRIVFTFTAVVLLYVSNVSSENQPEVNTPLGEIKGSYMKTREGKEISAFTAIPFAVPPVGDLRFKAPVPIEPWKETLDGTKTTPACVQRNPYTRQKEIVGQEDCLYLNIYTPRTSNDLIKDGSLLPVMVFLHGGGWMCGDSTTSMYGPDYLLDHEVILVTINYRLGPLGFLSTQDEQCPGNNGLKDQQEGLRFIQKVIESFGGDKDSVTIFGESAGGASVHYHMLSKTSTGLFHKAISESGSALVPWAEAPPGEALRNAFQLAKFLECPQAPSADMIKCLRTKDSYDIINTEFNFYVWDYEPMTPFKAVVEPDLPGAFLTQSARKVTDVPAVPWMTGLNKDEGCLKSVWITNNETRYKEFTSGFDIIAPVTFYYDNSPYADIITRKIKENYLKDGSFEAMRQGILEIYSDSYFSYPALEAVEHTLTYSKSPIYLYELAYRGTSSFSEIFGDPIGDYGVCHADELMYLFPTRFLTKPASPKDLEMGRLIRTMWTNFATSGNPNKPVPIPVSWEPATSGNKLEYLEIASQSTMKYNLAERSRFWGKLPLWHNLRSQRFEDEL</sequence>
<organism evidence="9">
    <name type="scientific">Cnaphalocrocis medinalis</name>
    <name type="common">Rice leaffolder moth</name>
    <dbReference type="NCBI Taxonomy" id="437488"/>
    <lineage>
        <taxon>Eukaryota</taxon>
        <taxon>Metazoa</taxon>
        <taxon>Ecdysozoa</taxon>
        <taxon>Arthropoda</taxon>
        <taxon>Hexapoda</taxon>
        <taxon>Insecta</taxon>
        <taxon>Pterygota</taxon>
        <taxon>Neoptera</taxon>
        <taxon>Endopterygota</taxon>
        <taxon>Lepidoptera</taxon>
        <taxon>Glossata</taxon>
        <taxon>Ditrysia</taxon>
        <taxon>Pyraloidea</taxon>
        <taxon>Crambidae</taxon>
        <taxon>Pyraustinae</taxon>
        <taxon>Cnaphalocrocis</taxon>
    </lineage>
</organism>